<sequence length="52" mass="5832">MLHPSIFLFYLIKNPISLDCGWSSPVYGSIIALQTTEDENKNGGNVRHFPPI</sequence>
<evidence type="ECO:0000313" key="2">
    <source>
        <dbReference type="Proteomes" id="UP000076858"/>
    </source>
</evidence>
<comment type="caution">
    <text evidence="1">The sequence shown here is derived from an EMBL/GenBank/DDBJ whole genome shotgun (WGS) entry which is preliminary data.</text>
</comment>
<organism evidence="1 2">
    <name type="scientific">Daphnia magna</name>
    <dbReference type="NCBI Taxonomy" id="35525"/>
    <lineage>
        <taxon>Eukaryota</taxon>
        <taxon>Metazoa</taxon>
        <taxon>Ecdysozoa</taxon>
        <taxon>Arthropoda</taxon>
        <taxon>Crustacea</taxon>
        <taxon>Branchiopoda</taxon>
        <taxon>Diplostraca</taxon>
        <taxon>Cladocera</taxon>
        <taxon>Anomopoda</taxon>
        <taxon>Daphniidae</taxon>
        <taxon>Daphnia</taxon>
    </lineage>
</organism>
<protein>
    <submittedName>
        <fullName evidence="1">Uncharacterized protein</fullName>
    </submittedName>
</protein>
<reference evidence="1 2" key="1">
    <citation type="submission" date="2016-03" db="EMBL/GenBank/DDBJ databases">
        <title>EvidentialGene: Evidence-directed Construction of Genes on Genomes.</title>
        <authorList>
            <person name="Gilbert D.G."/>
            <person name="Choi J.-H."/>
            <person name="Mockaitis K."/>
            <person name="Colbourne J."/>
            <person name="Pfrender M."/>
        </authorList>
    </citation>
    <scope>NUCLEOTIDE SEQUENCE [LARGE SCALE GENOMIC DNA]</scope>
    <source>
        <strain evidence="1 2">Xinb3</strain>
        <tissue evidence="1">Complete organism</tissue>
    </source>
</reference>
<proteinExistence type="predicted"/>
<dbReference type="EMBL" id="LRGB01003024">
    <property type="protein sequence ID" value="KZS05027.1"/>
    <property type="molecule type" value="Genomic_DNA"/>
</dbReference>
<dbReference type="AlphaFoldDB" id="A0A164MFX7"/>
<name>A0A164MFX7_9CRUS</name>
<evidence type="ECO:0000313" key="1">
    <source>
        <dbReference type="EMBL" id="KZS05027.1"/>
    </source>
</evidence>
<keyword evidence="2" id="KW-1185">Reference proteome</keyword>
<dbReference type="Proteomes" id="UP000076858">
    <property type="component" value="Unassembled WGS sequence"/>
</dbReference>
<accession>A0A164MFX7</accession>
<gene>
    <name evidence="1" type="ORF">APZ42_031998</name>
</gene>